<dbReference type="Proteomes" id="UP000250462">
    <property type="component" value="Unassembled WGS sequence"/>
</dbReference>
<proteinExistence type="inferred from homology"/>
<dbReference type="Gene3D" id="3.30.1200.10">
    <property type="entry name" value="YggU-like"/>
    <property type="match status" value="1"/>
</dbReference>
<dbReference type="RefSeq" id="WP_112257716.1">
    <property type="nucleotide sequence ID" value="NZ_QMIG01000004.1"/>
</dbReference>
<dbReference type="Pfam" id="PF02594">
    <property type="entry name" value="DUF167"/>
    <property type="match status" value="1"/>
</dbReference>
<dbReference type="OrthoDB" id="9801878at2"/>
<keyword evidence="4" id="KW-1185">Reference proteome</keyword>
<dbReference type="EMBL" id="QMIG01000004">
    <property type="protein sequence ID" value="RAW16506.1"/>
    <property type="molecule type" value="Genomic_DNA"/>
</dbReference>
<sequence>MRVTVRVKPGSARPRVGGRHAGALVIAVRERAVDGKATRAALDALVRTLGCHGRDVRLVAGARSRVKTVEIPDELRAQFESLCDAATSGDAGN</sequence>
<comment type="caution">
    <text evidence="3">The sequence shown here is derived from an EMBL/GenBank/DDBJ whole genome shotgun (WGS) entry which is preliminary data.</text>
</comment>
<dbReference type="NCBIfam" id="TIGR00251">
    <property type="entry name" value="DUF167 family protein"/>
    <property type="match status" value="1"/>
</dbReference>
<evidence type="ECO:0000256" key="2">
    <source>
        <dbReference type="HAMAP-Rule" id="MF_00634"/>
    </source>
</evidence>
<dbReference type="InterPro" id="IPR036591">
    <property type="entry name" value="YggU-like_sf"/>
</dbReference>
<dbReference type="HAMAP" id="MF_00634">
    <property type="entry name" value="UPF0235"/>
    <property type="match status" value="1"/>
</dbReference>
<organism evidence="3 4">
    <name type="scientific">Phytoactinopolyspora halophila</name>
    <dbReference type="NCBI Taxonomy" id="1981511"/>
    <lineage>
        <taxon>Bacteria</taxon>
        <taxon>Bacillati</taxon>
        <taxon>Actinomycetota</taxon>
        <taxon>Actinomycetes</taxon>
        <taxon>Jiangellales</taxon>
        <taxon>Jiangellaceae</taxon>
        <taxon>Phytoactinopolyspora</taxon>
    </lineage>
</organism>
<gene>
    <name evidence="3" type="ORF">DPM12_06875</name>
</gene>
<dbReference type="SUPFAM" id="SSF69786">
    <property type="entry name" value="YggU-like"/>
    <property type="match status" value="1"/>
</dbReference>
<dbReference type="SMART" id="SM01152">
    <property type="entry name" value="DUF167"/>
    <property type="match status" value="1"/>
</dbReference>
<reference evidence="3 4" key="1">
    <citation type="submission" date="2018-06" db="EMBL/GenBank/DDBJ databases">
        <title>Phytoactinopolyspora halophila sp. nov., a novel halophilic actinomycete isolated from a saline soil in China.</title>
        <authorList>
            <person name="Tang S.-K."/>
        </authorList>
    </citation>
    <scope>NUCLEOTIDE SEQUENCE [LARGE SCALE GENOMIC DNA]</scope>
    <source>
        <strain evidence="3 4">YIM 96934</strain>
    </source>
</reference>
<evidence type="ECO:0000256" key="1">
    <source>
        <dbReference type="ARBA" id="ARBA00010364"/>
    </source>
</evidence>
<dbReference type="InterPro" id="IPR003746">
    <property type="entry name" value="DUF167"/>
</dbReference>
<protein>
    <recommendedName>
        <fullName evidence="2">UPF0235 protein DPM12_06875</fullName>
    </recommendedName>
</protein>
<evidence type="ECO:0000313" key="4">
    <source>
        <dbReference type="Proteomes" id="UP000250462"/>
    </source>
</evidence>
<accession>A0A329QX02</accession>
<comment type="similarity">
    <text evidence="1 2">Belongs to the UPF0235 family.</text>
</comment>
<name>A0A329QX02_9ACTN</name>
<evidence type="ECO:0000313" key="3">
    <source>
        <dbReference type="EMBL" id="RAW16506.1"/>
    </source>
</evidence>
<dbReference type="AlphaFoldDB" id="A0A329QX02"/>